<dbReference type="PROSITE" id="PS00708">
    <property type="entry name" value="PRO_ENDOPEP_SER"/>
    <property type="match status" value="1"/>
</dbReference>
<feature type="domain" description="Peptidase S9A N-terminal" evidence="10">
    <location>
        <begin position="32"/>
        <end position="434"/>
    </location>
</feature>
<reference evidence="11 12" key="1">
    <citation type="submission" date="2018-06" db="EMBL/GenBank/DDBJ databases">
        <title>Genomic Encyclopedia of Archaeal and Bacterial Type Strains, Phase II (KMG-II): from individual species to whole genera.</title>
        <authorList>
            <person name="Goeker M."/>
        </authorList>
    </citation>
    <scope>NUCLEOTIDE SEQUENCE [LARGE SCALE GENOMIC DNA]</scope>
    <source>
        <strain evidence="11 12">DSM 23857</strain>
    </source>
</reference>
<dbReference type="InterPro" id="IPR051167">
    <property type="entry name" value="Prolyl_oligopep/macrocyclase"/>
</dbReference>
<dbReference type="GO" id="GO:0070012">
    <property type="term" value="F:oligopeptidase activity"/>
    <property type="evidence" value="ECO:0007669"/>
    <property type="project" value="TreeGrafter"/>
</dbReference>
<evidence type="ECO:0000256" key="7">
    <source>
        <dbReference type="ARBA" id="ARBA00060121"/>
    </source>
</evidence>
<comment type="catalytic activity">
    <reaction evidence="1">
        <text>Hydrolysis of Pro-|-Xaa &gt;&gt; Ala-|-Xaa in oligopeptides.</text>
        <dbReference type="EC" id="3.4.21.26"/>
    </reaction>
</comment>
<evidence type="ECO:0000256" key="1">
    <source>
        <dbReference type="ARBA" id="ARBA00001070"/>
    </source>
</evidence>
<dbReference type="InterPro" id="IPR002470">
    <property type="entry name" value="Peptidase_S9A"/>
</dbReference>
<evidence type="ECO:0000256" key="4">
    <source>
        <dbReference type="ARBA" id="ARBA00022670"/>
    </source>
</evidence>
<evidence type="ECO:0000256" key="2">
    <source>
        <dbReference type="ARBA" id="ARBA00005228"/>
    </source>
</evidence>
<dbReference type="EC" id="3.4.21.26" evidence="3"/>
<evidence type="ECO:0000259" key="9">
    <source>
        <dbReference type="Pfam" id="PF00326"/>
    </source>
</evidence>
<dbReference type="GO" id="GO:0004252">
    <property type="term" value="F:serine-type endopeptidase activity"/>
    <property type="evidence" value="ECO:0007669"/>
    <property type="project" value="UniProtKB-EC"/>
</dbReference>
<dbReference type="PANTHER" id="PTHR42881:SF2">
    <property type="entry name" value="PROLYL ENDOPEPTIDASE"/>
    <property type="match status" value="1"/>
</dbReference>
<sequence length="709" mass="79637">MLGKYHIKYFLGITMASMMTGNLMAQKPLVYPSTAKVDTIDHYFGKDIADPYRWLEDDNSEATKAWVIAQNKVTDAYLADIPYRDKIKARLSELLNFPRYSNPWRKGKYYYFFKNNGLQNQNVMYRQVGLDGTPEVYFDPNTLSADGTMALSGISFTKDGKYCVYSVAKSGSDWQEYFIMDAETKQLLPEKLEWIKFSGVAYKGHGFYYSRYDAPSEAQALSGKNEFHKLYYHKIGTPQSDDQLVFVDKDHPLRNVYGATTEDERFLVLNLSEGTSGAELYYKDLQNPSQSSFQLLVPGFKYDPSVVDNVGDHLLVYTNEDAPNYKLISIDTKNSAKAAWKTVIPEAKETLSGVQMSGGKLFANYMKDAISEVLQYDINGKLERKIDFPGVGTVSGFGGEKEDKTLFYTFTSYIAPATVYKYNVASGKSDIYHQPEVKFNPNDYESKIEFFHSKDGTRVPVFISYKKGIKKDGNNPLMLYGYGGFNISLTPAFSTSNLFFMEQGGIYVVVGLRGGGEYGEAWHQAGMLGKKQNVFDDFIGAAEYLIKEKYTNANKIAIRGGSNGGLLVGACMTQRPDLFKVAIPQVGVLDMLRYQKFTIGWAWKVEYGSSENEEQFNYLIKYSPLHNLKKGTKYPATLITTADHDDRVVPAHSFKFAAALQVANDGTNPVLIRIESKAGHGAGKPVSKVIEESADIWGFTMYNLGMTMK</sequence>
<evidence type="ECO:0000313" key="12">
    <source>
        <dbReference type="Proteomes" id="UP000249547"/>
    </source>
</evidence>
<dbReference type="InterPro" id="IPR029058">
    <property type="entry name" value="AB_hydrolase_fold"/>
</dbReference>
<evidence type="ECO:0000256" key="8">
    <source>
        <dbReference type="ARBA" id="ARBA00081187"/>
    </source>
</evidence>
<dbReference type="Pfam" id="PF02897">
    <property type="entry name" value="Peptidase_S9_N"/>
    <property type="match status" value="1"/>
</dbReference>
<feature type="domain" description="Peptidase S9 prolyl oligopeptidase catalytic" evidence="9">
    <location>
        <begin position="492"/>
        <end position="706"/>
    </location>
</feature>
<evidence type="ECO:0000313" key="11">
    <source>
        <dbReference type="EMBL" id="RAJ05085.1"/>
    </source>
</evidence>
<name>A0A327QMI7_9BACT</name>
<evidence type="ECO:0000256" key="5">
    <source>
        <dbReference type="ARBA" id="ARBA00022801"/>
    </source>
</evidence>
<dbReference type="FunFam" id="2.130.10.120:FF:000001">
    <property type="entry name" value="Prolyl endopeptidase"/>
    <property type="match status" value="1"/>
</dbReference>
<accession>A0A327QMI7</accession>
<keyword evidence="5" id="KW-0378">Hydrolase</keyword>
<dbReference type="Gene3D" id="2.130.10.120">
    <property type="entry name" value="Prolyl oligopeptidase, N-terminal domain"/>
    <property type="match status" value="1"/>
</dbReference>
<comment type="caution">
    <text evidence="11">The sequence shown here is derived from an EMBL/GenBank/DDBJ whole genome shotgun (WGS) entry which is preliminary data.</text>
</comment>
<dbReference type="InterPro" id="IPR023302">
    <property type="entry name" value="Pept_S9A_N"/>
</dbReference>
<comment type="similarity">
    <text evidence="2">Belongs to the peptidase S9A family.</text>
</comment>
<dbReference type="FunFam" id="3.40.50.1820:FF:000005">
    <property type="entry name" value="Prolyl endopeptidase"/>
    <property type="match status" value="1"/>
</dbReference>
<proteinExistence type="inferred from homology"/>
<dbReference type="PANTHER" id="PTHR42881">
    <property type="entry name" value="PROLYL ENDOPEPTIDASE"/>
    <property type="match status" value="1"/>
</dbReference>
<dbReference type="SUPFAM" id="SSF53474">
    <property type="entry name" value="alpha/beta-Hydrolases"/>
    <property type="match status" value="1"/>
</dbReference>
<dbReference type="GO" id="GO:0006508">
    <property type="term" value="P:proteolysis"/>
    <property type="evidence" value="ECO:0007669"/>
    <property type="project" value="UniProtKB-KW"/>
</dbReference>
<dbReference type="Proteomes" id="UP000249547">
    <property type="component" value="Unassembled WGS sequence"/>
</dbReference>
<keyword evidence="4" id="KW-0645">Protease</keyword>
<dbReference type="Pfam" id="PF00326">
    <property type="entry name" value="Peptidase_S9"/>
    <property type="match status" value="1"/>
</dbReference>
<evidence type="ECO:0000256" key="6">
    <source>
        <dbReference type="ARBA" id="ARBA00022825"/>
    </source>
</evidence>
<dbReference type="InterPro" id="IPR001375">
    <property type="entry name" value="Peptidase_S9_cat"/>
</dbReference>
<protein>
    <recommendedName>
        <fullName evidence="3">prolyl oligopeptidase</fullName>
        <ecNumber evidence="3">3.4.21.26</ecNumber>
    </recommendedName>
    <alternativeName>
        <fullName evidence="8">Proline-specific endopeptidase</fullName>
    </alternativeName>
</protein>
<organism evidence="11 12">
    <name type="scientific">Chitinophaga skermanii</name>
    <dbReference type="NCBI Taxonomy" id="331697"/>
    <lineage>
        <taxon>Bacteria</taxon>
        <taxon>Pseudomonadati</taxon>
        <taxon>Bacteroidota</taxon>
        <taxon>Chitinophagia</taxon>
        <taxon>Chitinophagales</taxon>
        <taxon>Chitinophagaceae</taxon>
        <taxon>Chitinophaga</taxon>
    </lineage>
</organism>
<dbReference type="AlphaFoldDB" id="A0A327QMI7"/>
<dbReference type="Gene3D" id="3.40.50.1820">
    <property type="entry name" value="alpha/beta hydrolase"/>
    <property type="match status" value="1"/>
</dbReference>
<dbReference type="InterPro" id="IPR002471">
    <property type="entry name" value="Pept_S9_AS"/>
</dbReference>
<dbReference type="EMBL" id="QLLL01000004">
    <property type="protein sequence ID" value="RAJ05085.1"/>
    <property type="molecule type" value="Genomic_DNA"/>
</dbReference>
<evidence type="ECO:0000259" key="10">
    <source>
        <dbReference type="Pfam" id="PF02897"/>
    </source>
</evidence>
<dbReference type="GO" id="GO:0005829">
    <property type="term" value="C:cytosol"/>
    <property type="evidence" value="ECO:0007669"/>
    <property type="project" value="TreeGrafter"/>
</dbReference>
<dbReference type="PRINTS" id="PR00862">
    <property type="entry name" value="PROLIGOPTASE"/>
</dbReference>
<gene>
    <name evidence="11" type="ORF">LX64_02239</name>
</gene>
<dbReference type="SUPFAM" id="SSF50993">
    <property type="entry name" value="Peptidase/esterase 'gauge' domain"/>
    <property type="match status" value="1"/>
</dbReference>
<keyword evidence="12" id="KW-1185">Reference proteome</keyword>
<keyword evidence="6" id="KW-0720">Serine protease</keyword>
<comment type="function">
    <text evidence="7">Cleaves peptide bonds on the C-terminal side of prolyl residues within peptides that are up to approximately 30 amino acids long. Has an absolute requirement for an X-Pro bond in the trans configuration immediately preceding the Pro-Y scissible bond.</text>
</comment>
<evidence type="ECO:0000256" key="3">
    <source>
        <dbReference type="ARBA" id="ARBA00011897"/>
    </source>
</evidence>